<evidence type="ECO:0000256" key="1">
    <source>
        <dbReference type="ARBA" id="ARBA00001947"/>
    </source>
</evidence>
<keyword evidence="5 9" id="KW-0862">Zinc</keyword>
<dbReference type="InterPro" id="IPR011032">
    <property type="entry name" value="GroES-like_sf"/>
</dbReference>
<protein>
    <recommendedName>
        <fullName evidence="3">alcohol dehydrogenase</fullName>
        <ecNumber evidence="3">1.1.1.1</ecNumber>
    </recommendedName>
</protein>
<dbReference type="InterPro" id="IPR020843">
    <property type="entry name" value="ER"/>
</dbReference>
<evidence type="ECO:0000256" key="9">
    <source>
        <dbReference type="RuleBase" id="RU361277"/>
    </source>
</evidence>
<keyword evidence="4 9" id="KW-0479">Metal-binding</keyword>
<feature type="domain" description="Enoyl reductase (ER)" evidence="10">
    <location>
        <begin position="10"/>
        <end position="342"/>
    </location>
</feature>
<dbReference type="PANTHER" id="PTHR42940">
    <property type="entry name" value="ALCOHOL DEHYDROGENASE 1-RELATED"/>
    <property type="match status" value="1"/>
</dbReference>
<comment type="catalytic activity">
    <reaction evidence="8">
        <text>a primary alcohol + NAD(+) = an aldehyde + NADH + H(+)</text>
        <dbReference type="Rhea" id="RHEA:10736"/>
        <dbReference type="ChEBI" id="CHEBI:15378"/>
        <dbReference type="ChEBI" id="CHEBI:15734"/>
        <dbReference type="ChEBI" id="CHEBI:17478"/>
        <dbReference type="ChEBI" id="CHEBI:57540"/>
        <dbReference type="ChEBI" id="CHEBI:57945"/>
        <dbReference type="EC" id="1.1.1.1"/>
    </reaction>
</comment>
<comment type="similarity">
    <text evidence="2 9">Belongs to the zinc-containing alcohol dehydrogenase family.</text>
</comment>
<comment type="catalytic activity">
    <reaction evidence="7">
        <text>a secondary alcohol + NAD(+) = a ketone + NADH + H(+)</text>
        <dbReference type="Rhea" id="RHEA:10740"/>
        <dbReference type="ChEBI" id="CHEBI:15378"/>
        <dbReference type="ChEBI" id="CHEBI:17087"/>
        <dbReference type="ChEBI" id="CHEBI:35681"/>
        <dbReference type="ChEBI" id="CHEBI:57540"/>
        <dbReference type="ChEBI" id="CHEBI:57945"/>
        <dbReference type="EC" id="1.1.1.1"/>
    </reaction>
</comment>
<comment type="cofactor">
    <cofactor evidence="1 9">
        <name>Zn(2+)</name>
        <dbReference type="ChEBI" id="CHEBI:29105"/>
    </cofactor>
</comment>
<gene>
    <name evidence="11" type="ORF">FB557_2096</name>
</gene>
<evidence type="ECO:0000256" key="8">
    <source>
        <dbReference type="ARBA" id="ARBA00049243"/>
    </source>
</evidence>
<dbReference type="SMART" id="SM00829">
    <property type="entry name" value="PKS_ER"/>
    <property type="match status" value="1"/>
</dbReference>
<dbReference type="CDD" id="cd05284">
    <property type="entry name" value="arabinose_DH_like"/>
    <property type="match status" value="1"/>
</dbReference>
<evidence type="ECO:0000256" key="6">
    <source>
        <dbReference type="ARBA" id="ARBA00023002"/>
    </source>
</evidence>
<dbReference type="EMBL" id="VIUW01000003">
    <property type="protein sequence ID" value="TWD14674.1"/>
    <property type="molecule type" value="Genomic_DNA"/>
</dbReference>
<accession>A0A560WAL7</accession>
<dbReference type="Pfam" id="PF00107">
    <property type="entry name" value="ADH_zinc_N"/>
    <property type="match status" value="1"/>
</dbReference>
<comment type="caution">
    <text evidence="11">The sequence shown here is derived from an EMBL/GenBank/DDBJ whole genome shotgun (WGS) entry which is preliminary data.</text>
</comment>
<keyword evidence="12" id="KW-1185">Reference proteome</keyword>
<dbReference type="Pfam" id="PF08240">
    <property type="entry name" value="ADH_N"/>
    <property type="match status" value="1"/>
</dbReference>
<dbReference type="GO" id="GO:0008270">
    <property type="term" value="F:zinc ion binding"/>
    <property type="evidence" value="ECO:0007669"/>
    <property type="project" value="InterPro"/>
</dbReference>
<dbReference type="Proteomes" id="UP000315628">
    <property type="component" value="Unassembled WGS sequence"/>
</dbReference>
<dbReference type="RefSeq" id="WP_144857521.1">
    <property type="nucleotide sequence ID" value="NZ_BAAAYT010000002.1"/>
</dbReference>
<evidence type="ECO:0000256" key="2">
    <source>
        <dbReference type="ARBA" id="ARBA00008072"/>
    </source>
</evidence>
<evidence type="ECO:0000259" key="10">
    <source>
        <dbReference type="SMART" id="SM00829"/>
    </source>
</evidence>
<name>A0A560WAL7_9MICO</name>
<reference evidence="11 12" key="1">
    <citation type="submission" date="2019-06" db="EMBL/GenBank/DDBJ databases">
        <title>Sequencing the genomes of 1000 actinobacteria strains.</title>
        <authorList>
            <person name="Klenk H.-P."/>
        </authorList>
    </citation>
    <scope>NUCLEOTIDE SEQUENCE [LARGE SCALE GENOMIC DNA]</scope>
    <source>
        <strain evidence="11 12">DSM 18935</strain>
    </source>
</reference>
<keyword evidence="6" id="KW-0560">Oxidoreductase</keyword>
<sequence length="344" mass="35705">MRALQYTSIGRPPEVVEIPTPEPGPGEVLLKVTAAGACHSDEFVMSLPEDQYAYGLPLTLGHEGAGVVAALGEGVTELEVGTAVAVYGPWGCGSCRTCLTGAEQYCEVAAKRGIMPPGLGAPGAMAEYMIVDRSRHLVPIGDLDPVSAVPLTDAGLTPYHAIKPSLPKLVPGSTAVVIGAGGLGHMGIQILKALSSCRVVALDVGEDKLAFAREVGADHALTSDESAVDAVRELTGGRGATAVFDFVGVQATTALAAQMVHFQSDIVIVGVGDGAVSVGFFTTPWETSVRSPYWGTIPELHEVVALAQSGAIHVETETFSLDEAPSAYERMHARTLRGRAVIVP</sequence>
<proteinExistence type="inferred from homology"/>
<dbReference type="InterPro" id="IPR002328">
    <property type="entry name" value="ADH_Zn_CS"/>
</dbReference>
<dbReference type="SUPFAM" id="SSF51735">
    <property type="entry name" value="NAD(P)-binding Rossmann-fold domains"/>
    <property type="match status" value="1"/>
</dbReference>
<dbReference type="AlphaFoldDB" id="A0A560WAL7"/>
<dbReference type="PROSITE" id="PS00059">
    <property type="entry name" value="ADH_ZINC"/>
    <property type="match status" value="1"/>
</dbReference>
<dbReference type="SUPFAM" id="SSF50129">
    <property type="entry name" value="GroES-like"/>
    <property type="match status" value="1"/>
</dbReference>
<dbReference type="InterPro" id="IPR013154">
    <property type="entry name" value="ADH-like_N"/>
</dbReference>
<evidence type="ECO:0000256" key="3">
    <source>
        <dbReference type="ARBA" id="ARBA00013190"/>
    </source>
</evidence>
<evidence type="ECO:0000313" key="12">
    <source>
        <dbReference type="Proteomes" id="UP000315628"/>
    </source>
</evidence>
<dbReference type="EC" id="1.1.1.1" evidence="3"/>
<evidence type="ECO:0000313" key="11">
    <source>
        <dbReference type="EMBL" id="TWD14674.1"/>
    </source>
</evidence>
<dbReference type="Gene3D" id="3.40.50.720">
    <property type="entry name" value="NAD(P)-binding Rossmann-like Domain"/>
    <property type="match status" value="1"/>
</dbReference>
<evidence type="ECO:0000256" key="7">
    <source>
        <dbReference type="ARBA" id="ARBA00049164"/>
    </source>
</evidence>
<dbReference type="GO" id="GO:0004022">
    <property type="term" value="F:alcohol dehydrogenase (NAD+) activity"/>
    <property type="evidence" value="ECO:0007669"/>
    <property type="project" value="UniProtKB-EC"/>
</dbReference>
<dbReference type="OrthoDB" id="3567264at2"/>
<dbReference type="Gene3D" id="3.90.180.10">
    <property type="entry name" value="Medium-chain alcohol dehydrogenases, catalytic domain"/>
    <property type="match status" value="1"/>
</dbReference>
<evidence type="ECO:0000256" key="4">
    <source>
        <dbReference type="ARBA" id="ARBA00022723"/>
    </source>
</evidence>
<dbReference type="InterPro" id="IPR013149">
    <property type="entry name" value="ADH-like_C"/>
</dbReference>
<organism evidence="11 12">
    <name type="scientific">Marihabitans asiaticum</name>
    <dbReference type="NCBI Taxonomy" id="415218"/>
    <lineage>
        <taxon>Bacteria</taxon>
        <taxon>Bacillati</taxon>
        <taxon>Actinomycetota</taxon>
        <taxon>Actinomycetes</taxon>
        <taxon>Micrococcales</taxon>
        <taxon>Intrasporangiaceae</taxon>
        <taxon>Marihabitans</taxon>
    </lineage>
</organism>
<evidence type="ECO:0000256" key="5">
    <source>
        <dbReference type="ARBA" id="ARBA00022833"/>
    </source>
</evidence>
<dbReference type="PANTHER" id="PTHR42940:SF8">
    <property type="entry name" value="VACUOLAR PROTEIN SORTING-ASSOCIATED PROTEIN 11"/>
    <property type="match status" value="1"/>
</dbReference>
<dbReference type="InterPro" id="IPR036291">
    <property type="entry name" value="NAD(P)-bd_dom_sf"/>
</dbReference>